<name>A0A7S0K7J0_CAFRO</name>
<evidence type="ECO:0000256" key="4">
    <source>
        <dbReference type="ARBA" id="ARBA00023242"/>
    </source>
</evidence>
<dbReference type="Pfam" id="PF13297">
    <property type="entry name" value="SDE2_2C"/>
    <property type="match status" value="1"/>
</dbReference>
<dbReference type="AlphaFoldDB" id="A0A7S0K7J0"/>
<dbReference type="EMBL" id="HBET01022717">
    <property type="protein sequence ID" value="CAD8571177.1"/>
    <property type="molecule type" value="Transcribed_RNA"/>
</dbReference>
<organism evidence="7">
    <name type="scientific">Cafeteria roenbergensis</name>
    <name type="common">Marine flagellate</name>
    <dbReference type="NCBI Taxonomy" id="33653"/>
    <lineage>
        <taxon>Eukaryota</taxon>
        <taxon>Sar</taxon>
        <taxon>Stramenopiles</taxon>
        <taxon>Bigyra</taxon>
        <taxon>Opalozoa</taxon>
        <taxon>Bicosoecida</taxon>
        <taxon>Cafeteriaceae</taxon>
        <taxon>Cafeteria</taxon>
    </lineage>
</organism>
<dbReference type="SUPFAM" id="SSF57667">
    <property type="entry name" value="beta-beta-alpha zinc fingers"/>
    <property type="match status" value="1"/>
</dbReference>
<evidence type="ECO:0000313" key="7">
    <source>
        <dbReference type="EMBL" id="CAD8571177.1"/>
    </source>
</evidence>
<dbReference type="GO" id="GO:0003723">
    <property type="term" value="F:RNA binding"/>
    <property type="evidence" value="ECO:0007669"/>
    <property type="project" value="InterPro"/>
</dbReference>
<accession>A0A7S0K7J0</accession>
<dbReference type="InterPro" id="IPR025086">
    <property type="entry name" value="SDE2/SF3A3_SAP"/>
</dbReference>
<protein>
    <recommendedName>
        <fullName evidence="6">C2H2-type domain-containing protein</fullName>
    </recommendedName>
</protein>
<evidence type="ECO:0000256" key="1">
    <source>
        <dbReference type="ARBA" id="ARBA00004123"/>
    </source>
</evidence>
<feature type="region of interest" description="Disordered" evidence="5">
    <location>
        <begin position="423"/>
        <end position="467"/>
    </location>
</feature>
<keyword evidence="4" id="KW-0539">Nucleus</keyword>
<gene>
    <name evidence="7" type="ORF">CROE0942_LOCUS15557</name>
</gene>
<evidence type="ECO:0000256" key="5">
    <source>
        <dbReference type="SAM" id="MobiDB-lite"/>
    </source>
</evidence>
<feature type="domain" description="C2H2-type" evidence="6">
    <location>
        <begin position="496"/>
        <end position="518"/>
    </location>
</feature>
<feature type="region of interest" description="Disordered" evidence="5">
    <location>
        <begin position="334"/>
        <end position="373"/>
    </location>
</feature>
<dbReference type="InterPro" id="IPR013087">
    <property type="entry name" value="Znf_C2H2_type"/>
</dbReference>
<dbReference type="InterPro" id="IPR051421">
    <property type="entry name" value="RNA_Proc_DNA_Dmg_Regulator"/>
</dbReference>
<evidence type="ECO:0000256" key="2">
    <source>
        <dbReference type="ARBA" id="ARBA00022664"/>
    </source>
</evidence>
<dbReference type="InterPro" id="IPR024598">
    <property type="entry name" value="SF3a60/Prp9_C"/>
</dbReference>
<dbReference type="PROSITE" id="PS00028">
    <property type="entry name" value="ZINC_FINGER_C2H2_1"/>
    <property type="match status" value="1"/>
</dbReference>
<proteinExistence type="predicted"/>
<dbReference type="PANTHER" id="PTHR12786:SF2">
    <property type="entry name" value="SPLICING FACTOR 3A SUBUNIT 3"/>
    <property type="match status" value="1"/>
</dbReference>
<evidence type="ECO:0000259" key="6">
    <source>
        <dbReference type="PROSITE" id="PS00028"/>
    </source>
</evidence>
<reference evidence="7" key="1">
    <citation type="submission" date="2021-01" db="EMBL/GenBank/DDBJ databases">
        <authorList>
            <person name="Corre E."/>
            <person name="Pelletier E."/>
            <person name="Niang G."/>
            <person name="Scheremetjew M."/>
            <person name="Finn R."/>
            <person name="Kale V."/>
            <person name="Holt S."/>
            <person name="Cochrane G."/>
            <person name="Meng A."/>
            <person name="Brown T."/>
            <person name="Cohen L."/>
        </authorList>
    </citation>
    <scope>NUCLEOTIDE SEQUENCE</scope>
    <source>
        <strain evidence="7">E4-10</strain>
    </source>
</reference>
<sequence>MAAAAASGASLGLSASLDVMVRSLEDIDRLELGIQQAIDERPTSHWGALQTDSRIAAALSRIEEKSKAVLGMYADSDGLRAEEIKAMRGGDAGITDTAALLAAFDARAAESAEYFATHPGATEISEAPAAALADLPTGVSFSGPEVLGRFLDVTPIEAAWAGVKGATKLSALSLCDALVSFRDRIAGPLGEGRLDSSSYRRFLATAASHLCSFYDRTHPLAPSSTILADAFARRRAACAGQPGPAGEGAAAPGASQAAPAVDLEAAASAADLEALGLDALKEELMRRGLKCGGNLRARAQRLWSVRGLAPDAIPNKLKAKAAVAAAIAAPATAEGADSRSAGAGAGAGAQTPSAGAAGGSAAEGPGQLGSGGGGSGELAAVPFASTFPPGGMRAAWLEDVVEVLCDALRITIRTTRQRLERRETLTPEEREADLEEELAQAKGADAADEGDESDSDDDPVASSKAKLKRNVVLGPDGEPISHWLYRLHGLDRSFSCEICGQTLWGPRNFEWHFNGSEHAAAMKALGIPNSRHFFGVTHIEDAKRLWARLEAQLKEDKAKTGEQFEDSAGNVLDKRTYEDLASQNLL</sequence>
<dbReference type="Pfam" id="PF11931">
    <property type="entry name" value="SF3a60_Prp9_C"/>
    <property type="match status" value="1"/>
</dbReference>
<dbReference type="InterPro" id="IPR036236">
    <property type="entry name" value="Znf_C2H2_sf"/>
</dbReference>
<comment type="subcellular location">
    <subcellularLocation>
        <location evidence="1">Nucleus</location>
    </subcellularLocation>
</comment>
<keyword evidence="2" id="KW-0507">mRNA processing</keyword>
<evidence type="ECO:0000256" key="3">
    <source>
        <dbReference type="ARBA" id="ARBA00023187"/>
    </source>
</evidence>
<dbReference type="PANTHER" id="PTHR12786">
    <property type="entry name" value="SPLICING FACTOR SF3A-RELATED"/>
    <property type="match status" value="1"/>
</dbReference>
<dbReference type="GO" id="GO:0005681">
    <property type="term" value="C:spliceosomal complex"/>
    <property type="evidence" value="ECO:0007669"/>
    <property type="project" value="InterPro"/>
</dbReference>
<dbReference type="GO" id="GO:0000398">
    <property type="term" value="P:mRNA splicing, via spliceosome"/>
    <property type="evidence" value="ECO:0007669"/>
    <property type="project" value="InterPro"/>
</dbReference>
<keyword evidence="3" id="KW-0508">mRNA splicing</keyword>
<feature type="compositionally biased region" description="Acidic residues" evidence="5">
    <location>
        <begin position="446"/>
        <end position="459"/>
    </location>
</feature>
<feature type="compositionally biased region" description="Low complexity" evidence="5">
    <location>
        <begin position="334"/>
        <end position="365"/>
    </location>
</feature>